<accession>A0A2P5E9M7</accession>
<name>A0A2P5E9M7_TREOI</name>
<dbReference type="InParanoid" id="A0A2P5E9M7"/>
<comment type="caution">
    <text evidence="1">The sequence shown here is derived from an EMBL/GenBank/DDBJ whole genome shotgun (WGS) entry which is preliminary data.</text>
</comment>
<sequence length="62" mass="6513">MALELALAGAEQQLEIIAPSVSIIDDETVVGKSLASHDDLVTAVERNSPASCKCDYLGILDL</sequence>
<evidence type="ECO:0000313" key="2">
    <source>
        <dbReference type="Proteomes" id="UP000237000"/>
    </source>
</evidence>
<keyword evidence="2" id="KW-1185">Reference proteome</keyword>
<evidence type="ECO:0000313" key="1">
    <source>
        <dbReference type="EMBL" id="PON82231.1"/>
    </source>
</evidence>
<gene>
    <name evidence="1" type="ORF">TorRG33x02_220120</name>
</gene>
<proteinExistence type="predicted"/>
<reference evidence="2" key="1">
    <citation type="submission" date="2016-06" db="EMBL/GenBank/DDBJ databases">
        <title>Parallel loss of symbiosis genes in relatives of nitrogen-fixing non-legume Parasponia.</title>
        <authorList>
            <person name="Van Velzen R."/>
            <person name="Holmer R."/>
            <person name="Bu F."/>
            <person name="Rutten L."/>
            <person name="Van Zeijl A."/>
            <person name="Liu W."/>
            <person name="Santuari L."/>
            <person name="Cao Q."/>
            <person name="Sharma T."/>
            <person name="Shen D."/>
            <person name="Roswanjaya Y."/>
            <person name="Wardhani T."/>
            <person name="Kalhor M.S."/>
            <person name="Jansen J."/>
            <person name="Van den Hoogen J."/>
            <person name="Gungor B."/>
            <person name="Hartog M."/>
            <person name="Hontelez J."/>
            <person name="Verver J."/>
            <person name="Yang W.-C."/>
            <person name="Schijlen E."/>
            <person name="Repin R."/>
            <person name="Schilthuizen M."/>
            <person name="Schranz E."/>
            <person name="Heidstra R."/>
            <person name="Miyata K."/>
            <person name="Fedorova E."/>
            <person name="Kohlen W."/>
            <person name="Bisseling T."/>
            <person name="Smit S."/>
            <person name="Geurts R."/>
        </authorList>
    </citation>
    <scope>NUCLEOTIDE SEQUENCE [LARGE SCALE GENOMIC DNA]</scope>
    <source>
        <strain evidence="2">cv. RG33-2</strain>
    </source>
</reference>
<protein>
    <submittedName>
        <fullName evidence="1">Uncharacterized protein</fullName>
    </submittedName>
</protein>
<dbReference type="AlphaFoldDB" id="A0A2P5E9M7"/>
<organism evidence="1 2">
    <name type="scientific">Trema orientale</name>
    <name type="common">Charcoal tree</name>
    <name type="synonym">Celtis orientalis</name>
    <dbReference type="NCBI Taxonomy" id="63057"/>
    <lineage>
        <taxon>Eukaryota</taxon>
        <taxon>Viridiplantae</taxon>
        <taxon>Streptophyta</taxon>
        <taxon>Embryophyta</taxon>
        <taxon>Tracheophyta</taxon>
        <taxon>Spermatophyta</taxon>
        <taxon>Magnoliopsida</taxon>
        <taxon>eudicotyledons</taxon>
        <taxon>Gunneridae</taxon>
        <taxon>Pentapetalae</taxon>
        <taxon>rosids</taxon>
        <taxon>fabids</taxon>
        <taxon>Rosales</taxon>
        <taxon>Cannabaceae</taxon>
        <taxon>Trema</taxon>
    </lineage>
</organism>
<dbReference type="Proteomes" id="UP000237000">
    <property type="component" value="Unassembled WGS sequence"/>
</dbReference>
<dbReference type="EMBL" id="JXTC01000199">
    <property type="protein sequence ID" value="PON82231.1"/>
    <property type="molecule type" value="Genomic_DNA"/>
</dbReference>